<evidence type="ECO:0000313" key="9">
    <source>
        <dbReference type="EMBL" id="QNV38865.1"/>
    </source>
</evidence>
<evidence type="ECO:0000256" key="3">
    <source>
        <dbReference type="ARBA" id="ARBA00022989"/>
    </source>
</evidence>
<gene>
    <name evidence="7 9" type="primary">mltG</name>
    <name evidence="9" type="ORF">IDM49_06075</name>
</gene>
<evidence type="ECO:0000256" key="1">
    <source>
        <dbReference type="ARBA" id="ARBA00022475"/>
    </source>
</evidence>
<accession>A0A7H2BGR9</accession>
<keyword evidence="2 7" id="KW-0812">Transmembrane</keyword>
<dbReference type="Pfam" id="PF02618">
    <property type="entry name" value="YceG"/>
    <property type="match status" value="1"/>
</dbReference>
<keyword evidence="6 7" id="KW-0961">Cell wall biogenesis/degradation</keyword>
<evidence type="ECO:0000256" key="5">
    <source>
        <dbReference type="ARBA" id="ARBA00023239"/>
    </source>
</evidence>
<evidence type="ECO:0000256" key="7">
    <source>
        <dbReference type="HAMAP-Rule" id="MF_02065"/>
    </source>
</evidence>
<keyword evidence="1 7" id="KW-1003">Cell membrane</keyword>
<organism evidence="9 10">
    <name type="scientific">Rothia terrae</name>
    <dbReference type="NCBI Taxonomy" id="396015"/>
    <lineage>
        <taxon>Bacteria</taxon>
        <taxon>Bacillati</taxon>
        <taxon>Actinomycetota</taxon>
        <taxon>Actinomycetes</taxon>
        <taxon>Micrococcales</taxon>
        <taxon>Micrococcaceae</taxon>
        <taxon>Rothia</taxon>
    </lineage>
</organism>
<dbReference type="Gene3D" id="3.30.160.60">
    <property type="entry name" value="Classic Zinc Finger"/>
    <property type="match status" value="1"/>
</dbReference>
<feature type="site" description="Important for catalytic activity" evidence="7">
    <location>
        <position position="279"/>
    </location>
</feature>
<dbReference type="NCBIfam" id="TIGR00247">
    <property type="entry name" value="endolytic transglycosylase MltG"/>
    <property type="match status" value="1"/>
</dbReference>
<dbReference type="GO" id="GO:0071555">
    <property type="term" value="P:cell wall organization"/>
    <property type="evidence" value="ECO:0007669"/>
    <property type="project" value="UniProtKB-KW"/>
</dbReference>
<dbReference type="PANTHER" id="PTHR30518">
    <property type="entry name" value="ENDOLYTIC MUREIN TRANSGLYCOSYLASE"/>
    <property type="match status" value="1"/>
</dbReference>
<dbReference type="PANTHER" id="PTHR30518:SF2">
    <property type="entry name" value="ENDOLYTIC MUREIN TRANSGLYCOSYLASE"/>
    <property type="match status" value="1"/>
</dbReference>
<feature type="transmembrane region" description="Helical" evidence="7">
    <location>
        <begin position="65"/>
        <end position="85"/>
    </location>
</feature>
<sequence length="409" mass="45470">MQTKRRTRVTKNPSSNGAHEDRESLSHLLAPTDEEARAGIVSPLIEQAEYSDEEQRRRRARSRNFMITATLVFSVAIIMVISSLAPKYDWFKRKDYNGDGNGTSVSFVVSEGDTNGQIAANLEEAGVIADAGRFLETYQKDAADKFIQPGDYDLQEHMSSSAAISQLVGDQDANSIYLAIPQNMRKDEAYQAIADALGVNITEVSKYDKELDTFGIPKKFPNLEGWLHPGEYRFEQGTSAEDVIRTLVDHTKSELKAANITSEDDQFHVLTVASILEFEATARDYKPVAGAIENRLDNPDGETGGFLQSDATVAYGLGKKTYHISNEEKQDASNKYNTFYYQGLPAGPIGSPATEAINAAANPDKNDYYFWVTVNLDTGETKFAKTFEEHEKNVEEYNQWCSDNEGKCV</sequence>
<evidence type="ECO:0000256" key="6">
    <source>
        <dbReference type="ARBA" id="ARBA00023316"/>
    </source>
</evidence>
<keyword evidence="4 7" id="KW-0472">Membrane</keyword>
<evidence type="ECO:0000256" key="4">
    <source>
        <dbReference type="ARBA" id="ARBA00023136"/>
    </source>
</evidence>
<dbReference type="EMBL" id="CP061539">
    <property type="protein sequence ID" value="QNV38865.1"/>
    <property type="molecule type" value="Genomic_DNA"/>
</dbReference>
<dbReference type="EC" id="4.2.2.29" evidence="7"/>
<comment type="subcellular location">
    <subcellularLocation>
        <location evidence="7">Cell membrane</location>
        <topology evidence="7">Single-pass membrane protein</topology>
    </subcellularLocation>
</comment>
<comment type="catalytic activity">
    <reaction evidence="7">
        <text>a peptidoglycan chain = a peptidoglycan chain with N-acetyl-1,6-anhydromuramyl-[peptide] at the reducing end + a peptidoglycan chain with N-acetylglucosamine at the non-reducing end.</text>
        <dbReference type="EC" id="4.2.2.29"/>
    </reaction>
</comment>
<feature type="region of interest" description="Disordered" evidence="8">
    <location>
        <begin position="1"/>
        <end position="28"/>
    </location>
</feature>
<dbReference type="AlphaFoldDB" id="A0A7H2BGR9"/>
<comment type="function">
    <text evidence="7">Functions as a peptidoglycan terminase that cleaves nascent peptidoglycan strands endolytically to terminate their elongation.</text>
</comment>
<dbReference type="Gene3D" id="3.30.1490.480">
    <property type="entry name" value="Endolytic murein transglycosylase"/>
    <property type="match status" value="1"/>
</dbReference>
<evidence type="ECO:0000256" key="8">
    <source>
        <dbReference type="SAM" id="MobiDB-lite"/>
    </source>
</evidence>
<evidence type="ECO:0000256" key="2">
    <source>
        <dbReference type="ARBA" id="ARBA00022692"/>
    </source>
</evidence>
<comment type="similarity">
    <text evidence="7">Belongs to the transglycosylase MltG family.</text>
</comment>
<proteinExistence type="inferred from homology"/>
<dbReference type="GO" id="GO:0005886">
    <property type="term" value="C:plasma membrane"/>
    <property type="evidence" value="ECO:0007669"/>
    <property type="project" value="UniProtKB-SubCell"/>
</dbReference>
<dbReference type="Proteomes" id="UP000516404">
    <property type="component" value="Chromosome"/>
</dbReference>
<keyword evidence="5 7" id="KW-0456">Lyase</keyword>
<keyword evidence="3 7" id="KW-1133">Transmembrane helix</keyword>
<evidence type="ECO:0000313" key="10">
    <source>
        <dbReference type="Proteomes" id="UP000516404"/>
    </source>
</evidence>
<dbReference type="HAMAP" id="MF_02065">
    <property type="entry name" value="MltG"/>
    <property type="match status" value="1"/>
</dbReference>
<dbReference type="GO" id="GO:0008932">
    <property type="term" value="F:lytic endotransglycosylase activity"/>
    <property type="evidence" value="ECO:0007669"/>
    <property type="project" value="UniProtKB-UniRule"/>
</dbReference>
<protein>
    <recommendedName>
        <fullName evidence="7">Endolytic murein transglycosylase</fullName>
        <ecNumber evidence="7">4.2.2.29</ecNumber>
    </recommendedName>
    <alternativeName>
        <fullName evidence="7">Peptidoglycan lytic transglycosylase</fullName>
    </alternativeName>
    <alternativeName>
        <fullName evidence="7">Peptidoglycan polymerization terminase</fullName>
    </alternativeName>
</protein>
<keyword evidence="10" id="KW-1185">Reference proteome</keyword>
<reference evidence="9 10" key="1">
    <citation type="submission" date="2020-09" db="EMBL/GenBank/DDBJ databases">
        <title>Investigation of environmental microbes.</title>
        <authorList>
            <person name="Ou Y."/>
            <person name="Kang Q."/>
        </authorList>
    </citation>
    <scope>NUCLEOTIDE SEQUENCE [LARGE SCALE GENOMIC DNA]</scope>
    <source>
        <strain evidence="9 10">KJZ-14</strain>
    </source>
</reference>
<name>A0A7H2BGR9_9MICC</name>
<dbReference type="InterPro" id="IPR003770">
    <property type="entry name" value="MLTG-like"/>
</dbReference>
<dbReference type="KEGG" id="rter:IDM49_06075"/>
<dbReference type="GO" id="GO:0009252">
    <property type="term" value="P:peptidoglycan biosynthetic process"/>
    <property type="evidence" value="ECO:0007669"/>
    <property type="project" value="UniProtKB-UniRule"/>
</dbReference>